<evidence type="ECO:0008006" key="3">
    <source>
        <dbReference type="Google" id="ProtNLM"/>
    </source>
</evidence>
<keyword evidence="2" id="KW-1185">Reference proteome</keyword>
<dbReference type="EMBL" id="QJKJ01003922">
    <property type="protein sequence ID" value="RDX96291.1"/>
    <property type="molecule type" value="Genomic_DNA"/>
</dbReference>
<dbReference type="Proteomes" id="UP000257109">
    <property type="component" value="Unassembled WGS sequence"/>
</dbReference>
<evidence type="ECO:0000313" key="2">
    <source>
        <dbReference type="Proteomes" id="UP000257109"/>
    </source>
</evidence>
<gene>
    <name evidence="1" type="ORF">CR513_21077</name>
</gene>
<proteinExistence type="predicted"/>
<evidence type="ECO:0000313" key="1">
    <source>
        <dbReference type="EMBL" id="RDX96291.1"/>
    </source>
</evidence>
<comment type="caution">
    <text evidence="1">The sequence shown here is derived from an EMBL/GenBank/DDBJ whole genome shotgun (WGS) entry which is preliminary data.</text>
</comment>
<protein>
    <recommendedName>
        <fullName evidence="3">Reverse transcriptase domain-containing protein</fullName>
    </recommendedName>
</protein>
<dbReference type="AlphaFoldDB" id="A0A371H0J4"/>
<name>A0A371H0J4_MUCPR</name>
<dbReference type="OrthoDB" id="2285730at2759"/>
<organism evidence="1 2">
    <name type="scientific">Mucuna pruriens</name>
    <name type="common">Velvet bean</name>
    <name type="synonym">Dolichos pruriens</name>
    <dbReference type="NCBI Taxonomy" id="157652"/>
    <lineage>
        <taxon>Eukaryota</taxon>
        <taxon>Viridiplantae</taxon>
        <taxon>Streptophyta</taxon>
        <taxon>Embryophyta</taxon>
        <taxon>Tracheophyta</taxon>
        <taxon>Spermatophyta</taxon>
        <taxon>Magnoliopsida</taxon>
        <taxon>eudicotyledons</taxon>
        <taxon>Gunneridae</taxon>
        <taxon>Pentapetalae</taxon>
        <taxon>rosids</taxon>
        <taxon>fabids</taxon>
        <taxon>Fabales</taxon>
        <taxon>Fabaceae</taxon>
        <taxon>Papilionoideae</taxon>
        <taxon>50 kb inversion clade</taxon>
        <taxon>NPAAA clade</taxon>
        <taxon>indigoferoid/millettioid clade</taxon>
        <taxon>Phaseoleae</taxon>
        <taxon>Mucuna</taxon>
    </lineage>
</organism>
<reference evidence="1" key="1">
    <citation type="submission" date="2018-05" db="EMBL/GenBank/DDBJ databases">
        <title>Draft genome of Mucuna pruriens seed.</title>
        <authorList>
            <person name="Nnadi N.E."/>
            <person name="Vos R."/>
            <person name="Hasami M.H."/>
            <person name="Devisetty U.K."/>
            <person name="Aguiy J.C."/>
        </authorList>
    </citation>
    <scope>NUCLEOTIDE SEQUENCE [LARGE SCALE GENOMIC DNA]</scope>
    <source>
        <strain evidence="1">JCA_2017</strain>
    </source>
</reference>
<sequence length="196" mass="22338">MRMGTSSANLSNFVEISNDDIADLADVVKVFEFSDVIDYGCRCDEVSECPRFGQPIPSTTKQIVPPHSPSTELKTLPEHLKYAYLDDHQKFPIIIANNLNREQEAKLLNVLRMHKKEIWWTLANLPRINSSICMHKILLEEEAVAAKTESNHSGHVKKEVTKLIAIEIIYLILNSEWVSLVQVVLKKSKMTIVKNR</sequence>
<accession>A0A371H0J4</accession>
<feature type="non-terminal residue" evidence="1">
    <location>
        <position position="1"/>
    </location>
</feature>